<protein>
    <recommendedName>
        <fullName evidence="3">vesicle-fusing ATPase</fullName>
        <ecNumber evidence="3">3.6.4.6</ecNumber>
    </recommendedName>
</protein>
<dbReference type="Pfam" id="PF09336">
    <property type="entry name" value="Vps4_C"/>
    <property type="match status" value="1"/>
</dbReference>
<dbReference type="Gene3D" id="3.40.50.300">
    <property type="entry name" value="P-loop containing nucleotide triphosphate hydrolases"/>
    <property type="match status" value="1"/>
</dbReference>
<dbReference type="FunFam" id="3.40.50.300:FF:000043">
    <property type="entry name" value="Vacuolar protein sorting-associated protein 4"/>
    <property type="match status" value="1"/>
</dbReference>
<dbReference type="InterPro" id="IPR027417">
    <property type="entry name" value="P-loop_NTPase"/>
</dbReference>
<dbReference type="InterPro" id="IPR003959">
    <property type="entry name" value="ATPase_AAA_core"/>
</dbReference>
<keyword evidence="10" id="KW-0472">Membrane</keyword>
<dbReference type="SMART" id="SM00745">
    <property type="entry name" value="MIT"/>
    <property type="match status" value="1"/>
</dbReference>
<evidence type="ECO:0000256" key="7">
    <source>
        <dbReference type="ARBA" id="ARBA00022801"/>
    </source>
</evidence>
<dbReference type="GO" id="GO:0016197">
    <property type="term" value="P:endosomal transport"/>
    <property type="evidence" value="ECO:0007669"/>
    <property type="project" value="TreeGrafter"/>
</dbReference>
<dbReference type="SMART" id="SM00382">
    <property type="entry name" value="AAA"/>
    <property type="match status" value="1"/>
</dbReference>
<evidence type="ECO:0000256" key="6">
    <source>
        <dbReference type="ARBA" id="ARBA00022753"/>
    </source>
</evidence>
<dbReference type="Gene3D" id="1.20.58.80">
    <property type="entry name" value="Phosphotransferase system, lactose/cellobiose-type IIA subunit"/>
    <property type="match status" value="1"/>
</dbReference>
<name>W6US13_ECHGR</name>
<dbReference type="InterPro" id="IPR003593">
    <property type="entry name" value="AAA+_ATPase"/>
</dbReference>
<evidence type="ECO:0000313" key="15">
    <source>
        <dbReference type="EMBL" id="EUB64038.1"/>
    </source>
</evidence>
<comment type="catalytic activity">
    <reaction evidence="11">
        <text>ATP + H2O = ADP + phosphate + H(+)</text>
        <dbReference type="Rhea" id="RHEA:13065"/>
        <dbReference type="ChEBI" id="CHEBI:15377"/>
        <dbReference type="ChEBI" id="CHEBI:15378"/>
        <dbReference type="ChEBI" id="CHEBI:30616"/>
        <dbReference type="ChEBI" id="CHEBI:43474"/>
        <dbReference type="ChEBI" id="CHEBI:456216"/>
        <dbReference type="EC" id="3.6.4.6"/>
    </reaction>
</comment>
<evidence type="ECO:0000256" key="1">
    <source>
        <dbReference type="ARBA" id="ARBA00004481"/>
    </source>
</evidence>
<dbReference type="Pfam" id="PF17862">
    <property type="entry name" value="AAA_lid_3"/>
    <property type="match status" value="1"/>
</dbReference>
<dbReference type="FunFam" id="1.10.8.60:FF:000015">
    <property type="entry name" value="vacuolar protein sorting-associated protein 4A"/>
    <property type="match status" value="1"/>
</dbReference>
<dbReference type="GO" id="GO:0031267">
    <property type="term" value="F:small GTPase binding"/>
    <property type="evidence" value="ECO:0007669"/>
    <property type="project" value="InterPro"/>
</dbReference>
<dbReference type="RefSeq" id="XP_024355234.1">
    <property type="nucleotide sequence ID" value="XM_024490415.1"/>
</dbReference>
<evidence type="ECO:0000256" key="10">
    <source>
        <dbReference type="ARBA" id="ARBA00023136"/>
    </source>
</evidence>
<keyword evidence="9" id="KW-0653">Protein transport</keyword>
<feature type="compositionally biased region" description="Basic and acidic residues" evidence="12">
    <location>
        <begin position="609"/>
        <end position="625"/>
    </location>
</feature>
<dbReference type="CDD" id="cd19521">
    <property type="entry name" value="RecA-like_VPS4"/>
    <property type="match status" value="1"/>
</dbReference>
<dbReference type="InterPro" id="IPR003960">
    <property type="entry name" value="ATPase_AAA_CS"/>
</dbReference>
<evidence type="ECO:0000256" key="8">
    <source>
        <dbReference type="ARBA" id="ARBA00022840"/>
    </source>
</evidence>
<keyword evidence="16" id="KW-1185">Reference proteome</keyword>
<dbReference type="FunFam" id="1.20.58.80:FF:000004">
    <property type="entry name" value="Vacuolar protein sorting-associated protein 4"/>
    <property type="match status" value="1"/>
</dbReference>
<keyword evidence="5" id="KW-0547">Nucleotide-binding</keyword>
<gene>
    <name evidence="15" type="ORF">EGR_01166</name>
</gene>
<dbReference type="GO" id="GO:0007033">
    <property type="term" value="P:vacuole organization"/>
    <property type="evidence" value="ECO:0007669"/>
    <property type="project" value="TreeGrafter"/>
</dbReference>
<dbReference type="GeneID" id="36336881"/>
<keyword evidence="8" id="KW-0067">ATP-binding</keyword>
<dbReference type="PANTHER" id="PTHR23074:SF83">
    <property type="entry name" value="VACUOLAR PROTEIN SORTING-ASSOCIATED PROTEIN 4A"/>
    <property type="match status" value="1"/>
</dbReference>
<dbReference type="PANTHER" id="PTHR23074">
    <property type="entry name" value="AAA DOMAIN-CONTAINING"/>
    <property type="match status" value="1"/>
</dbReference>
<dbReference type="EMBL" id="APAU02000004">
    <property type="protein sequence ID" value="EUB64038.1"/>
    <property type="molecule type" value="Genomic_DNA"/>
</dbReference>
<dbReference type="InterPro" id="IPR009828">
    <property type="entry name" value="CYRIA/CYRIB_Rac1-bd"/>
</dbReference>
<dbReference type="SUPFAM" id="SSF52540">
    <property type="entry name" value="P-loop containing nucleoside triphosphate hydrolases"/>
    <property type="match status" value="1"/>
</dbReference>
<dbReference type="GO" id="GO:0005524">
    <property type="term" value="F:ATP binding"/>
    <property type="evidence" value="ECO:0007669"/>
    <property type="project" value="UniProtKB-KW"/>
</dbReference>
<dbReference type="Pfam" id="PF00004">
    <property type="entry name" value="AAA"/>
    <property type="match status" value="1"/>
</dbReference>
<evidence type="ECO:0000256" key="2">
    <source>
        <dbReference type="ARBA" id="ARBA00006914"/>
    </source>
</evidence>
<feature type="domain" description="MIT" evidence="14">
    <location>
        <begin position="524"/>
        <end position="602"/>
    </location>
</feature>
<dbReference type="Gene3D" id="1.10.8.60">
    <property type="match status" value="1"/>
</dbReference>
<dbReference type="Pfam" id="PF07159">
    <property type="entry name" value="CYRIA-B_Rac1-bd"/>
    <property type="match status" value="2"/>
</dbReference>
<feature type="domain" description="AAA+ ATPase" evidence="13">
    <location>
        <begin position="678"/>
        <end position="814"/>
    </location>
</feature>
<dbReference type="InterPro" id="IPR036181">
    <property type="entry name" value="MIT_dom_sf"/>
</dbReference>
<reference evidence="15 16" key="1">
    <citation type="journal article" date="2013" name="Nat. Genet.">
        <title>The genome of the hydatid tapeworm Echinococcus granulosus.</title>
        <authorList>
            <person name="Zheng H."/>
            <person name="Zhang W."/>
            <person name="Zhang L."/>
            <person name="Zhang Z."/>
            <person name="Li J."/>
            <person name="Lu G."/>
            <person name="Zhu Y."/>
            <person name="Wang Y."/>
            <person name="Huang Y."/>
            <person name="Liu J."/>
            <person name="Kang H."/>
            <person name="Chen J."/>
            <person name="Wang L."/>
            <person name="Chen A."/>
            <person name="Yu S."/>
            <person name="Gao Z."/>
            <person name="Jin L."/>
            <person name="Gu W."/>
            <person name="Wang Z."/>
            <person name="Zhao L."/>
            <person name="Shi B."/>
            <person name="Wen H."/>
            <person name="Lin R."/>
            <person name="Jones M.K."/>
            <person name="Brejova B."/>
            <person name="Vinar T."/>
            <person name="Zhao G."/>
            <person name="McManus D.P."/>
            <person name="Chen Z."/>
            <person name="Zhou Y."/>
            <person name="Wang S."/>
        </authorList>
    </citation>
    <scope>NUCLEOTIDE SEQUENCE [LARGE SCALE GENOMIC DNA]</scope>
</reference>
<comment type="caution">
    <text evidence="15">The sequence shown here is derived from an EMBL/GenBank/DDBJ whole genome shotgun (WGS) entry which is preliminary data.</text>
</comment>
<evidence type="ECO:0000256" key="11">
    <source>
        <dbReference type="ARBA" id="ARBA00048883"/>
    </source>
</evidence>
<dbReference type="Pfam" id="PF04212">
    <property type="entry name" value="MIT"/>
    <property type="match status" value="1"/>
</dbReference>
<dbReference type="AlphaFoldDB" id="W6US13"/>
<evidence type="ECO:0000256" key="5">
    <source>
        <dbReference type="ARBA" id="ARBA00022741"/>
    </source>
</evidence>
<evidence type="ECO:0000256" key="3">
    <source>
        <dbReference type="ARBA" id="ARBA00012674"/>
    </source>
</evidence>
<keyword evidence="4" id="KW-0813">Transport</keyword>
<dbReference type="InterPro" id="IPR015415">
    <property type="entry name" value="Spast_Vps4_C"/>
</dbReference>
<dbReference type="CTD" id="36336881"/>
<feature type="region of interest" description="Disordered" evidence="12">
    <location>
        <begin position="600"/>
        <end position="625"/>
    </location>
</feature>
<keyword evidence="7" id="KW-0378">Hydrolase</keyword>
<dbReference type="STRING" id="6210.W6US13"/>
<proteinExistence type="inferred from homology"/>
<dbReference type="InterPro" id="IPR050304">
    <property type="entry name" value="MT-severing_AAA_ATPase"/>
</dbReference>
<dbReference type="PROSITE" id="PS00674">
    <property type="entry name" value="AAA"/>
    <property type="match status" value="1"/>
</dbReference>
<comment type="similarity">
    <text evidence="2">Belongs to the AAA ATPase family.</text>
</comment>
<dbReference type="KEGG" id="egl:EGR_01166"/>
<comment type="subcellular location">
    <subcellularLocation>
        <location evidence="1">Endosome membrane</location>
        <topology evidence="1">Peripheral membrane protein</topology>
    </subcellularLocation>
</comment>
<evidence type="ECO:0000259" key="13">
    <source>
        <dbReference type="SMART" id="SM00382"/>
    </source>
</evidence>
<sequence>MGNIIRLLTGRFEEIKDDADIFVDFENCQPSDEEYDLWMEINTKLAHTDDILMIVRNYPGAAAQIRSAIERYTDDAAQEAAWEALVPLVHQLRICYDFGVYLAQTVPRLLHALCSDELTVWEHLESQQALFKQFAEILDFIMQFDNIKMTKPSIQNDFSFYRRLRQRRRPAVDFSRQISAPCNVDGAEPFLRQGIEELSDECCSKMSLFYAEATPMLKLISRYATQCHMVHLPARNGMLRSTKLLVVEYVKLKSMVIWSYLQKTTGSAIGGLHSITVSKLCRRQSRHSNFFASIQQARETNICNFEKLEYAWMIIRWLMGTESVYLGASFRASVTLSFFFQELSTAVDAIVPIRSVDAMIPMDVTSECLAAMAHICRGLLVKPSLRSRVTRDDTLMLLLRVMTGVIILYDHIDPYGVFRKTSKLDVKSCVRLLKEQNPKSVQCLLNAIKYSTLHFTDETTPRVIKQLLATTAIVMPRREPLRGSMLTDIKRIRDDRPCWGRKSVSCLARFWSTSFSSEGMANDASAALNKGIDTVVKATEEDRKKNYEEALRLYQIGCDYMLHALKYGCHNDKSRDSIKSKVCQYLDRAEKIKKYLESNTGEEAAAEATTERKPIKADREEDAEKTKFHNQLSEAIVMEKPNVRWEDVAGLEAAKEALKEAVILPIKFPHLFTGKRTPWQGILLYGPPGTGKSYLAKAVATEANKSTFFSISSSDLVSKWLGESEKLVKNLFELARQHRPSIVFIDEVDSLCGSRSENESESARRIKTEFLVQMQGVGTNNKDVLVLGATNIPWCLDSAIRRRFEKRIYIPLPEAPARAKMFRMHLGTTPHELTDADFKKLADMTDGYSGADIAICVREALMAPIRKVQTATHFKKVRGPSPADPSQIVDDLWTPCSPGDPGAKEMDWTQIKGDRLFDPIVCMDDMIQAVKRSKPTVNEADLQKQRDFTRDFGQEG</sequence>
<organism evidence="15 16">
    <name type="scientific">Echinococcus granulosus</name>
    <name type="common">Hydatid tapeworm</name>
    <dbReference type="NCBI Taxonomy" id="6210"/>
    <lineage>
        <taxon>Eukaryota</taxon>
        <taxon>Metazoa</taxon>
        <taxon>Spiralia</taxon>
        <taxon>Lophotrochozoa</taxon>
        <taxon>Platyhelminthes</taxon>
        <taxon>Cestoda</taxon>
        <taxon>Eucestoda</taxon>
        <taxon>Cyclophyllidea</taxon>
        <taxon>Taeniidae</taxon>
        <taxon>Echinococcus</taxon>
        <taxon>Echinococcus granulosus group</taxon>
    </lineage>
</organism>
<accession>W6US13</accession>
<dbReference type="GO" id="GO:0016887">
    <property type="term" value="F:ATP hydrolysis activity"/>
    <property type="evidence" value="ECO:0007669"/>
    <property type="project" value="InterPro"/>
</dbReference>
<dbReference type="InterPro" id="IPR007330">
    <property type="entry name" value="MIT_dom"/>
</dbReference>
<keyword evidence="6" id="KW-0967">Endosome</keyword>
<dbReference type="GO" id="GO:0015031">
    <property type="term" value="P:protein transport"/>
    <property type="evidence" value="ECO:0007669"/>
    <property type="project" value="UniProtKB-KW"/>
</dbReference>
<dbReference type="OrthoDB" id="29072at2759"/>
<evidence type="ECO:0000256" key="12">
    <source>
        <dbReference type="SAM" id="MobiDB-lite"/>
    </source>
</evidence>
<evidence type="ECO:0000259" key="14">
    <source>
        <dbReference type="SMART" id="SM00745"/>
    </source>
</evidence>
<evidence type="ECO:0000256" key="4">
    <source>
        <dbReference type="ARBA" id="ARBA00022448"/>
    </source>
</evidence>
<evidence type="ECO:0000256" key="9">
    <source>
        <dbReference type="ARBA" id="ARBA00022927"/>
    </source>
</evidence>
<dbReference type="InterPro" id="IPR041569">
    <property type="entry name" value="AAA_lid_3"/>
</dbReference>
<dbReference type="GO" id="GO:0010008">
    <property type="term" value="C:endosome membrane"/>
    <property type="evidence" value="ECO:0007669"/>
    <property type="project" value="UniProtKB-SubCell"/>
</dbReference>
<dbReference type="SUPFAM" id="SSF116846">
    <property type="entry name" value="MIT domain"/>
    <property type="match status" value="1"/>
</dbReference>
<dbReference type="EC" id="3.6.4.6" evidence="3"/>
<evidence type="ECO:0000313" key="16">
    <source>
        <dbReference type="Proteomes" id="UP000019149"/>
    </source>
</evidence>
<dbReference type="Proteomes" id="UP000019149">
    <property type="component" value="Unassembled WGS sequence"/>
</dbReference>